<keyword evidence="3" id="KW-0378">Hydrolase</keyword>
<sequence>MIVRTCTICERSPHALRDPFPLANGAHSPPFPNSPRYVVRPSNLPEIPVPEHINPSRAIDATDCFGGRTIPQPVLVLSPVSIEVAHPIPSTADDINSTSSNTALPTALVDGTPFPHYLDRCTAFVNEYSIDDSGGLSRQSLDPSSVLAPSLLAQILPNVYEAEVKQILKNRGFKATVFKIDLTSAHIQRLKVNGWLNDDVIDAYCALIGARASPGIFVLPSTLYHKLLDARERNVAFSDDHRVHGQTKKSFPDLLNGSLILLPINIPNLHWVAAAVDIKQGLVKIYDSLQKSYGSLHGVIFRNLCDWIQEESCQRMQSVPILKLVPPGAKIPQQTNSADCGIFTLQFIEALSRGESSFRFNADHTTFLRRKMIWELANAKLLTEEIKNSPLLHGEIDRLGDYGQYGTRLLPEELAEIQDDPEADSNAVFFQNSDIVNKLPEPVYNSVATLLSPKNHRASPKEGDDQSSDSEPSKPFNVLAWKSPRKNRWKSPRRNRSTKRQRQNMPTFSPPPQSSTSAGSSPSRRLRLKKQSSLAPKSPDIISWSEQDIIASLQWCIGGDLSWIHEAAKVVLVWDECEHDSIFLAASQILLERVSNWDPPVVSSTNMALAWQWLRGNNHILFGGICTIIKIVSALEEASRLPSMDTEKWDKIRDWIHAACLPWMSQ</sequence>
<evidence type="ECO:0000256" key="3">
    <source>
        <dbReference type="ARBA" id="ARBA00022801"/>
    </source>
</evidence>
<feature type="region of interest" description="Disordered" evidence="5">
    <location>
        <begin position="450"/>
        <end position="534"/>
    </location>
</feature>
<dbReference type="Gene3D" id="3.40.395.10">
    <property type="entry name" value="Adenoviral Proteinase, Chain A"/>
    <property type="match status" value="1"/>
</dbReference>
<dbReference type="PANTHER" id="PTHR12606">
    <property type="entry name" value="SENTRIN/SUMO-SPECIFIC PROTEASE"/>
    <property type="match status" value="1"/>
</dbReference>
<feature type="compositionally biased region" description="Basic residues" evidence="5">
    <location>
        <begin position="483"/>
        <end position="502"/>
    </location>
</feature>
<organism evidence="7 8">
    <name type="scientific">Collybiopsis confluens</name>
    <dbReference type="NCBI Taxonomy" id="2823264"/>
    <lineage>
        <taxon>Eukaryota</taxon>
        <taxon>Fungi</taxon>
        <taxon>Dikarya</taxon>
        <taxon>Basidiomycota</taxon>
        <taxon>Agaricomycotina</taxon>
        <taxon>Agaricomycetes</taxon>
        <taxon>Agaricomycetidae</taxon>
        <taxon>Agaricales</taxon>
        <taxon>Marasmiineae</taxon>
        <taxon>Omphalotaceae</taxon>
        <taxon>Collybiopsis</taxon>
    </lineage>
</organism>
<dbReference type="Pfam" id="PF02902">
    <property type="entry name" value="Peptidase_C48"/>
    <property type="match status" value="1"/>
</dbReference>
<protein>
    <recommendedName>
        <fullName evidence="6">Ubiquitin-like protease family profile domain-containing protein</fullName>
    </recommendedName>
</protein>
<dbReference type="AlphaFoldDB" id="A0A8H5D6K4"/>
<dbReference type="SUPFAM" id="SSF54001">
    <property type="entry name" value="Cysteine proteinases"/>
    <property type="match status" value="1"/>
</dbReference>
<evidence type="ECO:0000256" key="4">
    <source>
        <dbReference type="ARBA" id="ARBA00022807"/>
    </source>
</evidence>
<dbReference type="Proteomes" id="UP000518752">
    <property type="component" value="Unassembled WGS sequence"/>
</dbReference>
<reference evidence="7 8" key="1">
    <citation type="journal article" date="2020" name="ISME J.">
        <title>Uncovering the hidden diversity of litter-decomposition mechanisms in mushroom-forming fungi.</title>
        <authorList>
            <person name="Floudas D."/>
            <person name="Bentzer J."/>
            <person name="Ahren D."/>
            <person name="Johansson T."/>
            <person name="Persson P."/>
            <person name="Tunlid A."/>
        </authorList>
    </citation>
    <scope>NUCLEOTIDE SEQUENCE [LARGE SCALE GENOMIC DNA]</scope>
    <source>
        <strain evidence="7 8">CBS 406.79</strain>
    </source>
</reference>
<keyword evidence="8" id="KW-1185">Reference proteome</keyword>
<evidence type="ECO:0000313" key="8">
    <source>
        <dbReference type="Proteomes" id="UP000518752"/>
    </source>
</evidence>
<dbReference type="EMBL" id="JAACJN010000260">
    <property type="protein sequence ID" value="KAF5354516.1"/>
    <property type="molecule type" value="Genomic_DNA"/>
</dbReference>
<gene>
    <name evidence="7" type="ORF">D9757_013403</name>
</gene>
<dbReference type="PANTHER" id="PTHR12606:SF1">
    <property type="entry name" value="UBIQUITIN-LIKE-SPECIFIC PROTEASE 1A"/>
    <property type="match status" value="1"/>
</dbReference>
<dbReference type="InterPro" id="IPR003653">
    <property type="entry name" value="Peptidase_C48_C"/>
</dbReference>
<accession>A0A8H5D6K4</accession>
<dbReference type="GO" id="GO:0016929">
    <property type="term" value="F:deSUMOylase activity"/>
    <property type="evidence" value="ECO:0007669"/>
    <property type="project" value="TreeGrafter"/>
</dbReference>
<evidence type="ECO:0000313" key="7">
    <source>
        <dbReference type="EMBL" id="KAF5354516.1"/>
    </source>
</evidence>
<dbReference type="GO" id="GO:0006508">
    <property type="term" value="P:proteolysis"/>
    <property type="evidence" value="ECO:0007669"/>
    <property type="project" value="UniProtKB-KW"/>
</dbReference>
<keyword evidence="2" id="KW-0645">Protease</keyword>
<dbReference type="GO" id="GO:0005634">
    <property type="term" value="C:nucleus"/>
    <property type="evidence" value="ECO:0007669"/>
    <property type="project" value="TreeGrafter"/>
</dbReference>
<name>A0A8H5D6K4_9AGAR</name>
<evidence type="ECO:0000256" key="5">
    <source>
        <dbReference type="SAM" id="MobiDB-lite"/>
    </source>
</evidence>
<evidence type="ECO:0000256" key="2">
    <source>
        <dbReference type="ARBA" id="ARBA00022670"/>
    </source>
</evidence>
<dbReference type="PROSITE" id="PS50600">
    <property type="entry name" value="ULP_PROTEASE"/>
    <property type="match status" value="1"/>
</dbReference>
<comment type="caution">
    <text evidence="7">The sequence shown here is derived from an EMBL/GenBank/DDBJ whole genome shotgun (WGS) entry which is preliminary data.</text>
</comment>
<dbReference type="GO" id="GO:0016926">
    <property type="term" value="P:protein desumoylation"/>
    <property type="evidence" value="ECO:0007669"/>
    <property type="project" value="TreeGrafter"/>
</dbReference>
<keyword evidence="4" id="KW-0788">Thiol protease</keyword>
<dbReference type="OrthoDB" id="3052212at2759"/>
<proteinExistence type="inferred from homology"/>
<dbReference type="InterPro" id="IPR038765">
    <property type="entry name" value="Papain-like_cys_pep_sf"/>
</dbReference>
<feature type="compositionally biased region" description="Low complexity" evidence="5">
    <location>
        <begin position="514"/>
        <end position="523"/>
    </location>
</feature>
<feature type="domain" description="Ubiquitin-like protease family profile" evidence="6">
    <location>
        <begin position="180"/>
        <end position="351"/>
    </location>
</feature>
<comment type="similarity">
    <text evidence="1">Belongs to the peptidase C48 family.</text>
</comment>
<evidence type="ECO:0000256" key="1">
    <source>
        <dbReference type="ARBA" id="ARBA00005234"/>
    </source>
</evidence>
<evidence type="ECO:0000259" key="6">
    <source>
        <dbReference type="PROSITE" id="PS50600"/>
    </source>
</evidence>